<dbReference type="RefSeq" id="XP_025721887.1">
    <property type="nucleotide sequence ID" value="XM_025866102.1"/>
</dbReference>
<evidence type="ECO:0000313" key="5">
    <source>
        <dbReference type="RefSeq" id="XP_025721887.1"/>
    </source>
</evidence>
<organism evidence="3 4">
    <name type="scientific">Callorhinus ursinus</name>
    <name type="common">Northern fur seal</name>
    <dbReference type="NCBI Taxonomy" id="34884"/>
    <lineage>
        <taxon>Eukaryota</taxon>
        <taxon>Metazoa</taxon>
        <taxon>Chordata</taxon>
        <taxon>Craniata</taxon>
        <taxon>Vertebrata</taxon>
        <taxon>Euteleostomi</taxon>
        <taxon>Mammalia</taxon>
        <taxon>Eutheria</taxon>
        <taxon>Laurasiatheria</taxon>
        <taxon>Carnivora</taxon>
        <taxon>Caniformia</taxon>
        <taxon>Pinnipedia</taxon>
        <taxon>Otariidae</taxon>
        <taxon>Callorhinus</taxon>
    </lineage>
</organism>
<dbReference type="GO" id="GO:0004197">
    <property type="term" value="F:cysteine-type endopeptidase activity"/>
    <property type="evidence" value="ECO:0007669"/>
    <property type="project" value="InterPro"/>
</dbReference>
<dbReference type="InterPro" id="IPR001315">
    <property type="entry name" value="CARD"/>
</dbReference>
<dbReference type="RefSeq" id="XP_025721869.1">
    <property type="nucleotide sequence ID" value="XM_025866084.1"/>
</dbReference>
<name>A0A3Q7NL50_CALUR</name>
<dbReference type="AlphaFoldDB" id="A0A3Q7NL50"/>
<gene>
    <name evidence="4" type="primary">LOC112819051</name>
    <name evidence="5" type="synonym">LOC112819071</name>
</gene>
<reference key="1">
    <citation type="submission" date="2019-01" db="UniProtKB">
        <authorList>
            <consortium name="RefSeq"/>
        </authorList>
    </citation>
    <scope>IDENTIFICATION</scope>
    <source>
        <tissue evidence="5">Blood</tissue>
    </source>
</reference>
<accession>A0A3Q7NL50</accession>
<evidence type="ECO:0000256" key="1">
    <source>
        <dbReference type="SAM" id="MobiDB-lite"/>
    </source>
</evidence>
<dbReference type="GO" id="GO:0072559">
    <property type="term" value="C:NLRP3 inflammasome complex"/>
    <property type="evidence" value="ECO:0007669"/>
    <property type="project" value="TreeGrafter"/>
</dbReference>
<feature type="region of interest" description="Disordered" evidence="1">
    <location>
        <begin position="72"/>
        <end position="101"/>
    </location>
</feature>
<dbReference type="GO" id="GO:0006508">
    <property type="term" value="P:proteolysis"/>
    <property type="evidence" value="ECO:0007669"/>
    <property type="project" value="InterPro"/>
</dbReference>
<evidence type="ECO:0000313" key="4">
    <source>
        <dbReference type="RefSeq" id="XP_025721869.1"/>
    </source>
</evidence>
<evidence type="ECO:0000313" key="3">
    <source>
        <dbReference type="Proteomes" id="UP000286641"/>
    </source>
</evidence>
<dbReference type="GO" id="GO:0097169">
    <property type="term" value="C:AIM2 inflammasome complex"/>
    <property type="evidence" value="ECO:0007669"/>
    <property type="project" value="TreeGrafter"/>
</dbReference>
<keyword evidence="3" id="KW-1185">Reference proteome</keyword>
<protein>
    <submittedName>
        <fullName evidence="4 5">Caspase-12-like</fullName>
    </submittedName>
</protein>
<proteinExistence type="predicted"/>
<sequence>MIASTMFGGFLEDLKKKKVLDKQELQTIGKKVNGIVSKTENLVGDFTEKTQMVGKVFMDHFINSRSLLSLKSHAENEDDESESSESSSSLTGKCVEISHHK</sequence>
<reference evidence="4" key="2">
    <citation type="submission" date="2025-04" db="UniProtKB">
        <authorList>
            <consortium name="RefSeq"/>
        </authorList>
    </citation>
    <scope>IDENTIFICATION</scope>
    <source>
        <tissue evidence="4">Blood</tissue>
    </source>
</reference>
<dbReference type="Pfam" id="PF00619">
    <property type="entry name" value="CARD"/>
    <property type="match status" value="1"/>
</dbReference>
<dbReference type="GO" id="GO:0072557">
    <property type="term" value="C:IPAF inflammasome complex"/>
    <property type="evidence" value="ECO:0007669"/>
    <property type="project" value="TreeGrafter"/>
</dbReference>
<dbReference type="InterPro" id="IPR002398">
    <property type="entry name" value="Pept_C14"/>
</dbReference>
<dbReference type="Proteomes" id="UP000286641">
    <property type="component" value="Unplaced"/>
</dbReference>
<dbReference type="PANTHER" id="PTHR47901">
    <property type="entry name" value="CASPASE RECRUITMENT DOMAIN-CONTAINING PROTEIN 18"/>
    <property type="match status" value="1"/>
</dbReference>
<dbReference type="GO" id="GO:0042981">
    <property type="term" value="P:regulation of apoptotic process"/>
    <property type="evidence" value="ECO:0007669"/>
    <property type="project" value="InterPro"/>
</dbReference>
<dbReference type="GO" id="GO:0050727">
    <property type="term" value="P:regulation of inflammatory response"/>
    <property type="evidence" value="ECO:0007669"/>
    <property type="project" value="TreeGrafter"/>
</dbReference>
<dbReference type="PANTHER" id="PTHR47901:SF6">
    <property type="entry name" value="CASPASE-12"/>
    <property type="match status" value="1"/>
</dbReference>
<feature type="domain" description="CARD" evidence="2">
    <location>
        <begin position="9"/>
        <end position="65"/>
    </location>
</feature>
<evidence type="ECO:0000259" key="2">
    <source>
        <dbReference type="Pfam" id="PF00619"/>
    </source>
</evidence>